<feature type="domain" description="NADPH-dependent FMN reductase-like" evidence="3">
    <location>
        <begin position="1"/>
        <end position="112"/>
    </location>
</feature>
<keyword evidence="2" id="KW-0288">FMN</keyword>
<dbReference type="InterPro" id="IPR005025">
    <property type="entry name" value="FMN_Rdtase-like_dom"/>
</dbReference>
<dbReference type="InterPro" id="IPR051796">
    <property type="entry name" value="ISF_SsuE-like"/>
</dbReference>
<name>A0AA41R663_9BACT</name>
<dbReference type="Proteomes" id="UP001165427">
    <property type="component" value="Unassembled WGS sequence"/>
</dbReference>
<sequence length="189" mass="20087">MQVVAINGSPRKSGNTSTLIHAVLEGARAAGAETVEAHLHTLDMKGCMGCLACRTKHGVCAQQDALSSFLEQIKTCDALVVGCPIYMYRISGQMKLFVDRVYSLYTPKPGGGYNTAVPPGKRFAMVISQGAPDPQQYQRSVRWLAGMTGSGHGMTEVGRIIHVDSAARPAAKDTALLAEAGEIGRRLVA</sequence>
<dbReference type="EMBL" id="JALJRB010000015">
    <property type="protein sequence ID" value="MCJ8501626.1"/>
    <property type="molecule type" value="Genomic_DNA"/>
</dbReference>
<keyword evidence="1" id="KW-0285">Flavoprotein</keyword>
<gene>
    <name evidence="4" type="ORF">MRX98_13670</name>
</gene>
<keyword evidence="5" id="KW-1185">Reference proteome</keyword>
<dbReference type="Gene3D" id="3.40.50.360">
    <property type="match status" value="1"/>
</dbReference>
<evidence type="ECO:0000259" key="3">
    <source>
        <dbReference type="Pfam" id="PF03358"/>
    </source>
</evidence>
<dbReference type="PANTHER" id="PTHR43278">
    <property type="entry name" value="NAD(P)H-DEPENDENT FMN-CONTAINING OXIDOREDUCTASE YWQN-RELATED"/>
    <property type="match status" value="1"/>
</dbReference>
<reference evidence="4" key="1">
    <citation type="submission" date="2022-04" db="EMBL/GenBank/DDBJ databases">
        <title>Desulfatitalea alkaliphila sp. nov., a novel anaerobic sulfate-reducing bacterium isolated from terrestrial mud volcano, Taman Peninsula, Russia.</title>
        <authorList>
            <person name="Khomyakova M.A."/>
            <person name="Merkel A.Y."/>
            <person name="Slobodkin A.I."/>
        </authorList>
    </citation>
    <scope>NUCLEOTIDE SEQUENCE</scope>
    <source>
        <strain evidence="4">M08but</strain>
    </source>
</reference>
<evidence type="ECO:0000313" key="4">
    <source>
        <dbReference type="EMBL" id="MCJ8501626.1"/>
    </source>
</evidence>
<dbReference type="RefSeq" id="WP_246909974.1">
    <property type="nucleotide sequence ID" value="NZ_JALJRB010000015.1"/>
</dbReference>
<dbReference type="PANTHER" id="PTHR43278:SF2">
    <property type="entry name" value="IRON-SULFUR FLAVOPROTEIN"/>
    <property type="match status" value="1"/>
</dbReference>
<dbReference type="GO" id="GO:0016491">
    <property type="term" value="F:oxidoreductase activity"/>
    <property type="evidence" value="ECO:0007669"/>
    <property type="project" value="InterPro"/>
</dbReference>
<organism evidence="4 5">
    <name type="scientific">Desulfatitalea alkaliphila</name>
    <dbReference type="NCBI Taxonomy" id="2929485"/>
    <lineage>
        <taxon>Bacteria</taxon>
        <taxon>Pseudomonadati</taxon>
        <taxon>Thermodesulfobacteriota</taxon>
        <taxon>Desulfobacteria</taxon>
        <taxon>Desulfobacterales</taxon>
        <taxon>Desulfosarcinaceae</taxon>
        <taxon>Desulfatitalea</taxon>
    </lineage>
</organism>
<comment type="caution">
    <text evidence="4">The sequence shown here is derived from an EMBL/GenBank/DDBJ whole genome shotgun (WGS) entry which is preliminary data.</text>
</comment>
<evidence type="ECO:0000256" key="2">
    <source>
        <dbReference type="ARBA" id="ARBA00022643"/>
    </source>
</evidence>
<protein>
    <submittedName>
        <fullName evidence="4">Flavodoxin family protein</fullName>
    </submittedName>
</protein>
<evidence type="ECO:0000313" key="5">
    <source>
        <dbReference type="Proteomes" id="UP001165427"/>
    </source>
</evidence>
<dbReference type="Pfam" id="PF03358">
    <property type="entry name" value="FMN_red"/>
    <property type="match status" value="1"/>
</dbReference>
<accession>A0AA41R663</accession>
<proteinExistence type="predicted"/>
<dbReference type="SUPFAM" id="SSF52218">
    <property type="entry name" value="Flavoproteins"/>
    <property type="match status" value="1"/>
</dbReference>
<dbReference type="InterPro" id="IPR029039">
    <property type="entry name" value="Flavoprotein-like_sf"/>
</dbReference>
<dbReference type="AlphaFoldDB" id="A0AA41R663"/>
<evidence type="ECO:0000256" key="1">
    <source>
        <dbReference type="ARBA" id="ARBA00022630"/>
    </source>
</evidence>